<dbReference type="GO" id="GO:0004673">
    <property type="term" value="F:protein histidine kinase activity"/>
    <property type="evidence" value="ECO:0007669"/>
    <property type="project" value="UniProtKB-EC"/>
</dbReference>
<evidence type="ECO:0000259" key="7">
    <source>
        <dbReference type="Pfam" id="PF02518"/>
    </source>
</evidence>
<feature type="domain" description="Histidine kinase/HSP90-like ATPase" evidence="7">
    <location>
        <begin position="303"/>
        <end position="391"/>
    </location>
</feature>
<dbReference type="Proteomes" id="UP000680750">
    <property type="component" value="Chromosome"/>
</dbReference>
<organism evidence="8 9">
    <name type="scientific">Actinocatenispora sera</name>
    <dbReference type="NCBI Taxonomy" id="390989"/>
    <lineage>
        <taxon>Bacteria</taxon>
        <taxon>Bacillati</taxon>
        <taxon>Actinomycetota</taxon>
        <taxon>Actinomycetes</taxon>
        <taxon>Micromonosporales</taxon>
        <taxon>Micromonosporaceae</taxon>
        <taxon>Actinocatenispora</taxon>
    </lineage>
</organism>
<dbReference type="InterPro" id="IPR036890">
    <property type="entry name" value="HATPase_C_sf"/>
</dbReference>
<evidence type="ECO:0000313" key="9">
    <source>
        <dbReference type="Proteomes" id="UP000680750"/>
    </source>
</evidence>
<dbReference type="KEGG" id="aser:Asera_27050"/>
<evidence type="ECO:0000256" key="6">
    <source>
        <dbReference type="SAM" id="MobiDB-lite"/>
    </source>
</evidence>
<sequence>MPTLPASWRAAGAGRRRDTATGGTSDVRYRTVETAFLAAARRLAGPVRGVGVALISAFGLLTMPSQALPAGLAVFGLVLVGSAVDCWVGFSGRAAPLALAFAVARVVAVCVMLQCSGAPPNPWALNVLTTTAITLQWEWPAPVAAPVTAGLLAVDLAVLGTGDAGSLVPRLLFECVLARLGFLLLLRSSRRTDEVREHRSALARAEALARARHQRQREYLALLHDTASSTFLQIAVRGDSDPAQVARYARHDLAILTGAAGTPAGSDSAVDLAASLHAVVARSRLAIELRRQGEALVPASVALALLRAVREGLANVERHAHVDAATLTVRTEQDLVAVTVRDAGAGFAPDEVPRSCRGIRGSIVERMRAVGGDATVISAPGNGTTIRLVWPGG</sequence>
<proteinExistence type="predicted"/>
<dbReference type="Gene3D" id="3.30.565.10">
    <property type="entry name" value="Histidine kinase-like ATPase, C-terminal domain"/>
    <property type="match status" value="1"/>
</dbReference>
<name>A0A810L075_9ACTN</name>
<dbReference type="Pfam" id="PF02518">
    <property type="entry name" value="HATPase_c"/>
    <property type="match status" value="1"/>
</dbReference>
<dbReference type="InterPro" id="IPR050482">
    <property type="entry name" value="Sensor_HK_TwoCompSys"/>
</dbReference>
<gene>
    <name evidence="8" type="ORF">Asera_27050</name>
</gene>
<dbReference type="InterPro" id="IPR003594">
    <property type="entry name" value="HATPase_dom"/>
</dbReference>
<comment type="catalytic activity">
    <reaction evidence="1">
        <text>ATP + protein L-histidine = ADP + protein N-phospho-L-histidine.</text>
        <dbReference type="EC" id="2.7.13.3"/>
    </reaction>
</comment>
<keyword evidence="5" id="KW-0902">Two-component regulatory system</keyword>
<reference evidence="8" key="1">
    <citation type="submission" date="2020-08" db="EMBL/GenBank/DDBJ databases">
        <title>Whole genome shotgun sequence of Actinocatenispora sera NBRC 101916.</title>
        <authorList>
            <person name="Komaki H."/>
            <person name="Tamura T."/>
        </authorList>
    </citation>
    <scope>NUCLEOTIDE SEQUENCE</scope>
    <source>
        <strain evidence="8">NBRC 101916</strain>
    </source>
</reference>
<dbReference type="PANTHER" id="PTHR24421:SF10">
    <property type="entry name" value="NITRATE_NITRITE SENSOR PROTEIN NARQ"/>
    <property type="match status" value="1"/>
</dbReference>
<evidence type="ECO:0000256" key="5">
    <source>
        <dbReference type="ARBA" id="ARBA00023012"/>
    </source>
</evidence>
<evidence type="ECO:0000256" key="3">
    <source>
        <dbReference type="ARBA" id="ARBA00022679"/>
    </source>
</evidence>
<evidence type="ECO:0000256" key="2">
    <source>
        <dbReference type="ARBA" id="ARBA00012438"/>
    </source>
</evidence>
<dbReference type="EMBL" id="AP023354">
    <property type="protein sequence ID" value="BCJ28597.1"/>
    <property type="molecule type" value="Genomic_DNA"/>
</dbReference>
<evidence type="ECO:0000256" key="4">
    <source>
        <dbReference type="ARBA" id="ARBA00022777"/>
    </source>
</evidence>
<keyword evidence="4" id="KW-0418">Kinase</keyword>
<accession>A0A810L075</accession>
<keyword evidence="3" id="KW-0808">Transferase</keyword>
<protein>
    <recommendedName>
        <fullName evidence="2">histidine kinase</fullName>
        <ecNumber evidence="2">2.7.13.3</ecNumber>
    </recommendedName>
</protein>
<dbReference type="AlphaFoldDB" id="A0A810L075"/>
<dbReference type="CDD" id="cd16917">
    <property type="entry name" value="HATPase_UhpB-NarQ-NarX-like"/>
    <property type="match status" value="1"/>
</dbReference>
<dbReference type="EC" id="2.7.13.3" evidence="2"/>
<feature type="region of interest" description="Disordered" evidence="6">
    <location>
        <begin position="1"/>
        <end position="24"/>
    </location>
</feature>
<dbReference type="RefSeq" id="WP_211255788.1">
    <property type="nucleotide sequence ID" value="NZ_AP023354.1"/>
</dbReference>
<dbReference type="GO" id="GO:0000160">
    <property type="term" value="P:phosphorelay signal transduction system"/>
    <property type="evidence" value="ECO:0007669"/>
    <property type="project" value="UniProtKB-KW"/>
</dbReference>
<dbReference type="PANTHER" id="PTHR24421">
    <property type="entry name" value="NITRATE/NITRITE SENSOR PROTEIN NARX-RELATED"/>
    <property type="match status" value="1"/>
</dbReference>
<evidence type="ECO:0000313" key="8">
    <source>
        <dbReference type="EMBL" id="BCJ28597.1"/>
    </source>
</evidence>
<dbReference type="SUPFAM" id="SSF55874">
    <property type="entry name" value="ATPase domain of HSP90 chaperone/DNA topoisomerase II/histidine kinase"/>
    <property type="match status" value="1"/>
</dbReference>
<keyword evidence="9" id="KW-1185">Reference proteome</keyword>
<evidence type="ECO:0000256" key="1">
    <source>
        <dbReference type="ARBA" id="ARBA00000085"/>
    </source>
</evidence>